<dbReference type="SUPFAM" id="SSF53098">
    <property type="entry name" value="Ribonuclease H-like"/>
    <property type="match status" value="1"/>
</dbReference>
<dbReference type="PANTHER" id="PTHR32166">
    <property type="entry name" value="OSJNBA0013A04.12 PROTEIN"/>
    <property type="match status" value="1"/>
</dbReference>
<organism evidence="2 3">
    <name type="scientific">Canna indica</name>
    <name type="common">Indian-shot</name>
    <dbReference type="NCBI Taxonomy" id="4628"/>
    <lineage>
        <taxon>Eukaryota</taxon>
        <taxon>Viridiplantae</taxon>
        <taxon>Streptophyta</taxon>
        <taxon>Embryophyta</taxon>
        <taxon>Tracheophyta</taxon>
        <taxon>Spermatophyta</taxon>
        <taxon>Magnoliopsida</taxon>
        <taxon>Liliopsida</taxon>
        <taxon>Zingiberales</taxon>
        <taxon>Cannaceae</taxon>
        <taxon>Canna</taxon>
    </lineage>
</organism>
<evidence type="ECO:0000313" key="2">
    <source>
        <dbReference type="EMBL" id="WOK92329.1"/>
    </source>
</evidence>
<dbReference type="InterPro" id="IPR007021">
    <property type="entry name" value="DUF659"/>
</dbReference>
<keyword evidence="3" id="KW-1185">Reference proteome</keyword>
<dbReference type="AlphaFoldDB" id="A0AAQ3JLU5"/>
<feature type="domain" description="DUF659" evidence="1">
    <location>
        <begin position="2"/>
        <end position="145"/>
    </location>
</feature>
<dbReference type="Pfam" id="PF04937">
    <property type="entry name" value="DUF659"/>
    <property type="match status" value="1"/>
</dbReference>
<dbReference type="InterPro" id="IPR012337">
    <property type="entry name" value="RNaseH-like_sf"/>
</dbReference>
<gene>
    <name evidence="2" type="ORF">Cni_G01020</name>
</gene>
<protein>
    <recommendedName>
        <fullName evidence="1">DUF659 domain-containing protein</fullName>
    </recommendedName>
</protein>
<evidence type="ECO:0000313" key="3">
    <source>
        <dbReference type="Proteomes" id="UP001327560"/>
    </source>
</evidence>
<reference evidence="2 3" key="1">
    <citation type="submission" date="2023-10" db="EMBL/GenBank/DDBJ databases">
        <title>Chromosome-scale genome assembly provides insights into flower coloration mechanisms of Canna indica.</title>
        <authorList>
            <person name="Li C."/>
        </authorList>
    </citation>
    <scope>NUCLEOTIDE SEQUENCE [LARGE SCALE GENOMIC DNA]</scope>
    <source>
        <tissue evidence="2">Flower</tissue>
    </source>
</reference>
<dbReference type="EMBL" id="CP136890">
    <property type="protein sequence ID" value="WOK92329.1"/>
    <property type="molecule type" value="Genomic_DNA"/>
</dbReference>
<accession>A0AAQ3JLU5</accession>
<proteinExistence type="predicted"/>
<name>A0AAQ3JLU5_9LILI</name>
<evidence type="ECO:0000259" key="1">
    <source>
        <dbReference type="Pfam" id="PF04937"/>
    </source>
</evidence>
<dbReference type="Proteomes" id="UP001327560">
    <property type="component" value="Chromosome 1"/>
</dbReference>
<sequence length="239" mass="27355">MLRTILLQQEKANVERLLEPIKGTWREKGVSIVSDGWSGSQRRPLINFIAACETGPMFIKAVNCEDEMKDKYFIANLMKEVIDEVGHEHVVQVITDDAKNCKGAGEIIEGIFPHIYWTPCVVHTLNLSLKNICAAKNVESNMETYQECNWITEVHGDVVQIKNFIVNHSMRLALFNKFVSLKLLTLAETRFTSVIIMLKRFKLIKHGLQAMVISEQWSSYREDDLGKARFAKEKILDDV</sequence>
<dbReference type="PANTHER" id="PTHR32166:SF81">
    <property type="entry name" value="OS06G0658400 PROTEIN"/>
    <property type="match status" value="1"/>
</dbReference>